<dbReference type="SUPFAM" id="SSF50978">
    <property type="entry name" value="WD40 repeat-like"/>
    <property type="match status" value="2"/>
</dbReference>
<keyword evidence="2" id="KW-0677">Repeat</keyword>
<dbReference type="RefSeq" id="XP_028543412.1">
    <property type="nucleotide sequence ID" value="XM_028687611.1"/>
</dbReference>
<dbReference type="Gene3D" id="2.130.10.10">
    <property type="entry name" value="YVTN repeat-like/Quinoprotein amine dehydrogenase"/>
    <property type="match status" value="2"/>
</dbReference>
<comment type="caution">
    <text evidence="5">The sequence shown here is derived from an EMBL/GenBank/DDBJ whole genome shotgun (WGS) entry which is preliminary data.</text>
</comment>
<evidence type="ECO:0000256" key="4">
    <source>
        <dbReference type="SAM" id="MobiDB-lite"/>
    </source>
</evidence>
<evidence type="ECO:0000256" key="1">
    <source>
        <dbReference type="ARBA" id="ARBA00022574"/>
    </source>
</evidence>
<name>A0A1Y1JK81_PLAGO</name>
<dbReference type="InterPro" id="IPR036322">
    <property type="entry name" value="WD40_repeat_dom_sf"/>
</dbReference>
<feature type="compositionally biased region" description="Basic and acidic residues" evidence="4">
    <location>
        <begin position="361"/>
        <end position="396"/>
    </location>
</feature>
<keyword evidence="1 3" id="KW-0853">WD repeat</keyword>
<dbReference type="GeneID" id="39747541"/>
<sequence>MDFRNCLSSEDYIFEIKNNEQLFYSSRMSANIKPIWSFKGHNNSIEGIHLVDENEFVTISHDCFVSVWALDNNKKNIKNFKLENPILCSSYYNKSKYLCVGMTNKNDNLCIIDIGNKKVNDKVDSQCNSIFCVNYFDEDRITYGSKEGCICLTDLNRKKNIYRYEEHGDCLNSCAWNSDYKIHIFSTYKGNVLFFDFRQNLPIYQNEYLHSKYSVNVVYSDSNYLYSGASDCLIKKFDLRYIDLMKPLEIYVGHTSPIRFLSFSRKYDNLFCSSSDNGSIKLWKTEKNVASVNRLGKSFAYPSTCVSTINTGCTFLPPLQGDLTNKTVTGRQQNKKIIKNFLQLNKITVRRNNRSGSNMSERNRGKPSDPLRNENNNKNKEKMGKQERISALDTYRKRTVTPNLQTSLDKRVPVVSRDELFNMIKRKGANKNKEILHNLTSKVYSKKNTSAEFLQVQTKGTRTSSKFKLSLTSHQGPTTSINNLSSSRNLKVQGKISENMLNDSIDRESSNIPLNPEQLVVPLFYNANDLVKSHIKKIKIAHPTVTMLNHRSRVSSMVWMDDFVLSTSWDQTVKCWNIRNYLNE</sequence>
<evidence type="ECO:0000313" key="5">
    <source>
        <dbReference type="EMBL" id="GAW80823.1"/>
    </source>
</evidence>
<dbReference type="Pfam" id="PF00400">
    <property type="entry name" value="WD40"/>
    <property type="match status" value="2"/>
</dbReference>
<feature type="region of interest" description="Disordered" evidence="4">
    <location>
        <begin position="349"/>
        <end position="398"/>
    </location>
</feature>
<dbReference type="PROSITE" id="PS50294">
    <property type="entry name" value="WD_REPEATS_REGION"/>
    <property type="match status" value="2"/>
</dbReference>
<dbReference type="Proteomes" id="UP000195521">
    <property type="component" value="Unassembled WGS sequence"/>
</dbReference>
<feature type="repeat" description="WD" evidence="3">
    <location>
        <begin position="547"/>
        <end position="580"/>
    </location>
</feature>
<dbReference type="InterPro" id="IPR001680">
    <property type="entry name" value="WD40_rpt"/>
</dbReference>
<evidence type="ECO:0000256" key="2">
    <source>
        <dbReference type="ARBA" id="ARBA00022737"/>
    </source>
</evidence>
<protein>
    <submittedName>
        <fullName evidence="5">WD domain, G-beta repeat domain containing protein</fullName>
    </submittedName>
</protein>
<keyword evidence="6" id="KW-1185">Reference proteome</keyword>
<organism evidence="5 6">
    <name type="scientific">Plasmodium gonderi</name>
    <dbReference type="NCBI Taxonomy" id="77519"/>
    <lineage>
        <taxon>Eukaryota</taxon>
        <taxon>Sar</taxon>
        <taxon>Alveolata</taxon>
        <taxon>Apicomplexa</taxon>
        <taxon>Aconoidasida</taxon>
        <taxon>Haemosporida</taxon>
        <taxon>Plasmodiidae</taxon>
        <taxon>Plasmodium</taxon>
        <taxon>Plasmodium (Plasmodium)</taxon>
    </lineage>
</organism>
<evidence type="ECO:0000256" key="3">
    <source>
        <dbReference type="PROSITE-ProRule" id="PRU00221"/>
    </source>
</evidence>
<proteinExistence type="predicted"/>
<evidence type="ECO:0000313" key="6">
    <source>
        <dbReference type="Proteomes" id="UP000195521"/>
    </source>
</evidence>
<accession>A0A1Y1JK81</accession>
<dbReference type="PANTHER" id="PTHR19848:SF8">
    <property type="entry name" value="F-BOX AND WD REPEAT DOMAIN CONTAINING 7"/>
    <property type="match status" value="1"/>
</dbReference>
<dbReference type="OrthoDB" id="308449at2759"/>
<feature type="repeat" description="WD" evidence="3">
    <location>
        <begin position="251"/>
        <end position="293"/>
    </location>
</feature>
<dbReference type="OMA" id="WDQTVKC"/>
<dbReference type="AlphaFoldDB" id="A0A1Y1JK81"/>
<reference evidence="6" key="1">
    <citation type="submission" date="2017-04" db="EMBL/GenBank/DDBJ databases">
        <title>Plasmodium gonderi genome.</title>
        <authorList>
            <person name="Arisue N."/>
            <person name="Honma H."/>
            <person name="Kawai S."/>
            <person name="Tougan T."/>
            <person name="Tanabe K."/>
            <person name="Horii T."/>
        </authorList>
    </citation>
    <scope>NUCLEOTIDE SEQUENCE [LARGE SCALE GENOMIC DNA]</scope>
    <source>
        <strain evidence="6">ATCC 30045</strain>
    </source>
</reference>
<dbReference type="InterPro" id="IPR015943">
    <property type="entry name" value="WD40/YVTN_repeat-like_dom_sf"/>
</dbReference>
<dbReference type="EMBL" id="BDQF01000010">
    <property type="protein sequence ID" value="GAW80823.1"/>
    <property type="molecule type" value="Genomic_DNA"/>
</dbReference>
<dbReference type="PANTHER" id="PTHR19848">
    <property type="entry name" value="WD40 REPEAT PROTEIN"/>
    <property type="match status" value="1"/>
</dbReference>
<dbReference type="SMART" id="SM00320">
    <property type="entry name" value="WD40"/>
    <property type="match status" value="6"/>
</dbReference>
<gene>
    <name evidence="5" type="ORF">PGO_090210</name>
</gene>
<dbReference type="PROSITE" id="PS50082">
    <property type="entry name" value="WD_REPEATS_2"/>
    <property type="match status" value="2"/>
</dbReference>